<comment type="cofactor">
    <cofactor evidence="1">
        <name>Cu(2+)</name>
        <dbReference type="ChEBI" id="CHEBI:29036"/>
    </cofactor>
</comment>
<dbReference type="InterPro" id="IPR052282">
    <property type="entry name" value="Starch-active_LPMO"/>
</dbReference>
<sequence length="113" mass="12354">MHSDPAGPIENSVKVADADYNCNLYQCRGYQYEDNVNNVQKYAPGDVVAFYVDLVAAHKPGWANVSVIDLEKNTAIGSPVKAWNVWPDNVPGGGDDGEWISQPPVAELRKQGH</sequence>
<evidence type="ECO:0000256" key="2">
    <source>
        <dbReference type="ARBA" id="ARBA00023008"/>
    </source>
</evidence>
<keyword evidence="2" id="KW-0186">Copper</keyword>
<name>A0A2P5HG57_DIAHE</name>
<dbReference type="EMBL" id="MAVT02002515">
    <property type="protein sequence ID" value="POS69231.1"/>
    <property type="molecule type" value="Genomic_DNA"/>
</dbReference>
<reference evidence="4" key="1">
    <citation type="submission" date="2017-09" db="EMBL/GenBank/DDBJ databases">
        <title>Polyketide synthases of a Diaporthe helianthi virulent isolate.</title>
        <authorList>
            <person name="Baroncelli R."/>
        </authorList>
    </citation>
    <scope>NUCLEOTIDE SEQUENCE [LARGE SCALE GENOMIC DNA]</scope>
    <source>
        <strain evidence="4">7/96</strain>
    </source>
</reference>
<proteinExistence type="predicted"/>
<dbReference type="AlphaFoldDB" id="A0A2P5HG57"/>
<evidence type="ECO:0008006" key="6">
    <source>
        <dbReference type="Google" id="ProtNLM"/>
    </source>
</evidence>
<evidence type="ECO:0000256" key="1">
    <source>
        <dbReference type="ARBA" id="ARBA00001973"/>
    </source>
</evidence>
<feature type="region of interest" description="Disordered" evidence="3">
    <location>
        <begin position="92"/>
        <end position="113"/>
    </location>
</feature>
<dbReference type="InParanoid" id="A0A2P5HG57"/>
<organism evidence="4 5">
    <name type="scientific">Diaporthe helianthi</name>
    <dbReference type="NCBI Taxonomy" id="158607"/>
    <lineage>
        <taxon>Eukaryota</taxon>
        <taxon>Fungi</taxon>
        <taxon>Dikarya</taxon>
        <taxon>Ascomycota</taxon>
        <taxon>Pezizomycotina</taxon>
        <taxon>Sordariomycetes</taxon>
        <taxon>Sordariomycetidae</taxon>
        <taxon>Diaporthales</taxon>
        <taxon>Diaporthaceae</taxon>
        <taxon>Diaporthe</taxon>
    </lineage>
</organism>
<dbReference type="Proteomes" id="UP000094444">
    <property type="component" value="Unassembled WGS sequence"/>
</dbReference>
<evidence type="ECO:0000313" key="5">
    <source>
        <dbReference type="Proteomes" id="UP000094444"/>
    </source>
</evidence>
<dbReference type="PANTHER" id="PTHR36575">
    <property type="entry name" value="BINDING PROTEIN, PUTATIVE (AFU_ORTHOLOGUE AFUA_1G14430)-RELATED"/>
    <property type="match status" value="1"/>
</dbReference>
<protein>
    <recommendedName>
        <fullName evidence="6">Chitin-binding type-4 domain-containing protein</fullName>
    </recommendedName>
</protein>
<accession>A0A2P5HG57</accession>
<dbReference type="PANTHER" id="PTHR36575:SF2">
    <property type="entry name" value="CHITIN-BINDING TYPE-4 DOMAIN-CONTAINING PROTEIN-RELATED"/>
    <property type="match status" value="1"/>
</dbReference>
<evidence type="ECO:0000256" key="3">
    <source>
        <dbReference type="SAM" id="MobiDB-lite"/>
    </source>
</evidence>
<gene>
    <name evidence="4" type="ORF">DHEL01_v212376</name>
</gene>
<comment type="caution">
    <text evidence="4">The sequence shown here is derived from an EMBL/GenBank/DDBJ whole genome shotgun (WGS) entry which is preliminary data.</text>
</comment>
<dbReference type="OrthoDB" id="120613at2759"/>
<evidence type="ECO:0000313" key="4">
    <source>
        <dbReference type="EMBL" id="POS69231.1"/>
    </source>
</evidence>
<keyword evidence="5" id="KW-1185">Reference proteome</keyword>